<dbReference type="InterPro" id="IPR039538">
    <property type="entry name" value="BetI_C"/>
</dbReference>
<sequence>MALRTLLQQGVALNEESTAESTVWLGFLASAVGDEELTALHHTNSHAWRRRVTRLDSAASPGWPDHHTTTVALALVALVEGTAALASSDPAGYPPATQEAMLDTALIALGLTSSSGQRE</sequence>
<dbReference type="Proteomes" id="UP001500630">
    <property type="component" value="Unassembled WGS sequence"/>
</dbReference>
<evidence type="ECO:0000313" key="2">
    <source>
        <dbReference type="EMBL" id="GAA3612364.1"/>
    </source>
</evidence>
<feature type="domain" description="BetI-type transcriptional repressor C-terminal" evidence="1">
    <location>
        <begin position="3"/>
        <end position="106"/>
    </location>
</feature>
<reference evidence="3" key="1">
    <citation type="journal article" date="2019" name="Int. J. Syst. Evol. Microbiol.">
        <title>The Global Catalogue of Microorganisms (GCM) 10K type strain sequencing project: providing services to taxonomists for standard genome sequencing and annotation.</title>
        <authorList>
            <consortium name="The Broad Institute Genomics Platform"/>
            <consortium name="The Broad Institute Genome Sequencing Center for Infectious Disease"/>
            <person name="Wu L."/>
            <person name="Ma J."/>
        </authorList>
    </citation>
    <scope>NUCLEOTIDE SEQUENCE [LARGE SCALE GENOMIC DNA]</scope>
    <source>
        <strain evidence="3">JCM 17326</strain>
    </source>
</reference>
<dbReference type="InterPro" id="IPR036271">
    <property type="entry name" value="Tet_transcr_reg_TetR-rel_C_sf"/>
</dbReference>
<proteinExistence type="predicted"/>
<accession>A0ABP6ZK25</accession>
<dbReference type="Gene3D" id="1.10.357.10">
    <property type="entry name" value="Tetracycline Repressor, domain 2"/>
    <property type="match status" value="1"/>
</dbReference>
<dbReference type="EMBL" id="BAABDQ010000048">
    <property type="protein sequence ID" value="GAA3612364.1"/>
    <property type="molecule type" value="Genomic_DNA"/>
</dbReference>
<keyword evidence="3" id="KW-1185">Reference proteome</keyword>
<gene>
    <name evidence="2" type="ORF">GCM10022419_116700</name>
</gene>
<protein>
    <recommendedName>
        <fullName evidence="1">BetI-type transcriptional repressor C-terminal domain-containing protein</fullName>
    </recommendedName>
</protein>
<evidence type="ECO:0000259" key="1">
    <source>
        <dbReference type="Pfam" id="PF13977"/>
    </source>
</evidence>
<dbReference type="RefSeq" id="WP_345576211.1">
    <property type="nucleotide sequence ID" value="NZ_BAABDQ010000048.1"/>
</dbReference>
<name>A0ABP6ZK25_9ACTN</name>
<organism evidence="2 3">
    <name type="scientific">Nonomuraea rosea</name>
    <dbReference type="NCBI Taxonomy" id="638574"/>
    <lineage>
        <taxon>Bacteria</taxon>
        <taxon>Bacillati</taxon>
        <taxon>Actinomycetota</taxon>
        <taxon>Actinomycetes</taxon>
        <taxon>Streptosporangiales</taxon>
        <taxon>Streptosporangiaceae</taxon>
        <taxon>Nonomuraea</taxon>
    </lineage>
</organism>
<dbReference type="Pfam" id="PF13977">
    <property type="entry name" value="TetR_C_6"/>
    <property type="match status" value="1"/>
</dbReference>
<dbReference type="SUPFAM" id="SSF48498">
    <property type="entry name" value="Tetracyclin repressor-like, C-terminal domain"/>
    <property type="match status" value="1"/>
</dbReference>
<comment type="caution">
    <text evidence="2">The sequence shown here is derived from an EMBL/GenBank/DDBJ whole genome shotgun (WGS) entry which is preliminary data.</text>
</comment>
<evidence type="ECO:0000313" key="3">
    <source>
        <dbReference type="Proteomes" id="UP001500630"/>
    </source>
</evidence>